<evidence type="ECO:0000259" key="7">
    <source>
        <dbReference type="PROSITE" id="PS51462"/>
    </source>
</evidence>
<dbReference type="PANTHER" id="PTHR12992:SF11">
    <property type="entry name" value="MITOCHONDRIAL COENZYME A DIPHOSPHATASE NUDT8"/>
    <property type="match status" value="1"/>
</dbReference>
<dbReference type="Gene3D" id="3.90.79.10">
    <property type="entry name" value="Nucleoside Triphosphate Pyrophosphohydrolase"/>
    <property type="match status" value="1"/>
</dbReference>
<keyword evidence="6" id="KW-0464">Manganese</keyword>
<keyword evidence="9" id="KW-1185">Reference proteome</keyword>
<protein>
    <submittedName>
        <fullName evidence="8">Coenzyme A pyrophosphatase</fullName>
    </submittedName>
</protein>
<organism evidence="8 9">
    <name type="scientific">Anaeromicrobium sediminis</name>
    <dbReference type="NCBI Taxonomy" id="1478221"/>
    <lineage>
        <taxon>Bacteria</taxon>
        <taxon>Bacillati</taxon>
        <taxon>Bacillota</taxon>
        <taxon>Clostridia</taxon>
        <taxon>Peptostreptococcales</taxon>
        <taxon>Thermotaleaceae</taxon>
        <taxon>Anaeromicrobium</taxon>
    </lineage>
</organism>
<comment type="cofactor">
    <cofactor evidence="2">
        <name>Mg(2+)</name>
        <dbReference type="ChEBI" id="CHEBI:18420"/>
    </cofactor>
</comment>
<keyword evidence="4" id="KW-0378">Hydrolase</keyword>
<reference evidence="8 9" key="1">
    <citation type="submission" date="2017-06" db="EMBL/GenBank/DDBJ databases">
        <title>Draft genome sequence of anaerobic fermentative bacterium Anaeromicrobium sediminis DY2726D isolated from West Pacific Ocean sediments.</title>
        <authorList>
            <person name="Zeng X."/>
        </authorList>
    </citation>
    <scope>NUCLEOTIDE SEQUENCE [LARGE SCALE GENOMIC DNA]</scope>
    <source>
        <strain evidence="8 9">DY2726D</strain>
    </source>
</reference>
<dbReference type="PROSITE" id="PS00893">
    <property type="entry name" value="NUDIX_BOX"/>
    <property type="match status" value="1"/>
</dbReference>
<accession>A0A267MGX2</accession>
<keyword evidence="5" id="KW-0460">Magnesium</keyword>
<dbReference type="InterPro" id="IPR045121">
    <property type="entry name" value="CoAse"/>
</dbReference>
<dbReference type="InterPro" id="IPR000086">
    <property type="entry name" value="NUDIX_hydrolase_dom"/>
</dbReference>
<dbReference type="PANTHER" id="PTHR12992">
    <property type="entry name" value="NUDIX HYDROLASE"/>
    <property type="match status" value="1"/>
</dbReference>
<name>A0A267MGX2_9FIRM</name>
<dbReference type="GO" id="GO:0046872">
    <property type="term" value="F:metal ion binding"/>
    <property type="evidence" value="ECO:0007669"/>
    <property type="project" value="UniProtKB-KW"/>
</dbReference>
<dbReference type="InterPro" id="IPR015797">
    <property type="entry name" value="NUDIX_hydrolase-like_dom_sf"/>
</dbReference>
<dbReference type="AlphaFoldDB" id="A0A267MGX2"/>
<dbReference type="GO" id="GO:0010945">
    <property type="term" value="F:coenzyme A diphosphatase activity"/>
    <property type="evidence" value="ECO:0007669"/>
    <property type="project" value="InterPro"/>
</dbReference>
<evidence type="ECO:0000256" key="2">
    <source>
        <dbReference type="ARBA" id="ARBA00001946"/>
    </source>
</evidence>
<evidence type="ECO:0000256" key="3">
    <source>
        <dbReference type="ARBA" id="ARBA00022723"/>
    </source>
</evidence>
<feature type="domain" description="Nudix hydrolase" evidence="7">
    <location>
        <begin position="21"/>
        <end position="156"/>
    </location>
</feature>
<dbReference type="RefSeq" id="WP_095134417.1">
    <property type="nucleotide sequence ID" value="NZ_NIBG01000013.1"/>
</dbReference>
<evidence type="ECO:0000313" key="8">
    <source>
        <dbReference type="EMBL" id="PAB58652.1"/>
    </source>
</evidence>
<evidence type="ECO:0000313" key="9">
    <source>
        <dbReference type="Proteomes" id="UP000216024"/>
    </source>
</evidence>
<comment type="cofactor">
    <cofactor evidence="1">
        <name>Mn(2+)</name>
        <dbReference type="ChEBI" id="CHEBI:29035"/>
    </cofactor>
</comment>
<dbReference type="SUPFAM" id="SSF55811">
    <property type="entry name" value="Nudix"/>
    <property type="match status" value="1"/>
</dbReference>
<dbReference type="CDD" id="cd03426">
    <property type="entry name" value="NUDIX_CoAse_Nudt7"/>
    <property type="match status" value="1"/>
</dbReference>
<comment type="caution">
    <text evidence="8">The sequence shown here is derived from an EMBL/GenBank/DDBJ whole genome shotgun (WGS) entry which is preliminary data.</text>
</comment>
<evidence type="ECO:0000256" key="6">
    <source>
        <dbReference type="ARBA" id="ARBA00023211"/>
    </source>
</evidence>
<keyword evidence="3" id="KW-0479">Metal-binding</keyword>
<gene>
    <name evidence="8" type="ORF">CCE28_14315</name>
</gene>
<dbReference type="OrthoDB" id="9802805at2"/>
<dbReference type="Proteomes" id="UP000216024">
    <property type="component" value="Unassembled WGS sequence"/>
</dbReference>
<sequence>MDLKQIINTIKNRPSKIEGIHREFAVLIPLIQVDNELHVLFEVRSSNLKVQPNEICFPGGKVEKNESYKECALRETMEELNIPIDSMDLIGEVDTLVLPYNLTIYPFLGKINKNIKDISYSKDEVSNIFSVPLKFFLDNTPDTYNTHIKVYTDEKFPHDLVPGGKDYKWRMGTYPVYFYKYKDHIIWGITAKIIKNFVDIIK</sequence>
<evidence type="ECO:0000256" key="1">
    <source>
        <dbReference type="ARBA" id="ARBA00001936"/>
    </source>
</evidence>
<evidence type="ECO:0000256" key="5">
    <source>
        <dbReference type="ARBA" id="ARBA00022842"/>
    </source>
</evidence>
<proteinExistence type="predicted"/>
<dbReference type="PROSITE" id="PS51462">
    <property type="entry name" value="NUDIX"/>
    <property type="match status" value="1"/>
</dbReference>
<dbReference type="InterPro" id="IPR020084">
    <property type="entry name" value="NUDIX_hydrolase_CS"/>
</dbReference>
<dbReference type="EMBL" id="NIBG01000013">
    <property type="protein sequence ID" value="PAB58652.1"/>
    <property type="molecule type" value="Genomic_DNA"/>
</dbReference>
<dbReference type="Pfam" id="PF00293">
    <property type="entry name" value="NUDIX"/>
    <property type="match status" value="1"/>
</dbReference>
<evidence type="ECO:0000256" key="4">
    <source>
        <dbReference type="ARBA" id="ARBA00022801"/>
    </source>
</evidence>